<feature type="compositionally biased region" description="Polar residues" evidence="11">
    <location>
        <begin position="941"/>
        <end position="959"/>
    </location>
</feature>
<dbReference type="Gene3D" id="2.60.40.150">
    <property type="entry name" value="C2 domain"/>
    <property type="match status" value="5"/>
</dbReference>
<feature type="domain" description="C2" evidence="13">
    <location>
        <begin position="586"/>
        <end position="702"/>
    </location>
</feature>
<evidence type="ECO:0000313" key="16">
    <source>
        <dbReference type="Proteomes" id="UP000019376"/>
    </source>
</evidence>
<dbReference type="InterPro" id="IPR031468">
    <property type="entry name" value="SMP_LBD"/>
</dbReference>
<dbReference type="CDD" id="cd00030">
    <property type="entry name" value="C2"/>
    <property type="match status" value="1"/>
</dbReference>
<evidence type="ECO:0000259" key="13">
    <source>
        <dbReference type="PROSITE" id="PS50004"/>
    </source>
</evidence>
<dbReference type="SMART" id="SM00239">
    <property type="entry name" value="C2"/>
    <property type="match status" value="5"/>
</dbReference>
<keyword evidence="3" id="KW-0597">Phosphoprotein</keyword>
<dbReference type="GO" id="GO:0005789">
    <property type="term" value="C:endoplasmic reticulum membrane"/>
    <property type="evidence" value="ECO:0007669"/>
    <property type="project" value="UniProtKB-SubCell"/>
</dbReference>
<evidence type="ECO:0000256" key="9">
    <source>
        <dbReference type="ARBA" id="ARBA00023121"/>
    </source>
</evidence>
<keyword evidence="8" id="KW-0445">Lipid transport</keyword>
<dbReference type="InterPro" id="IPR037762">
    <property type="entry name" value="C2C_Tricalbin"/>
</dbReference>
<feature type="region of interest" description="Disordered" evidence="11">
    <location>
        <begin position="1514"/>
        <end position="1557"/>
    </location>
</feature>
<feature type="compositionally biased region" description="Polar residues" evidence="11">
    <location>
        <begin position="897"/>
        <end position="906"/>
    </location>
</feature>
<dbReference type="HOGENOM" id="CLU_001661_0_0_1"/>
<dbReference type="PROSITE" id="PS51847">
    <property type="entry name" value="SMP"/>
    <property type="match status" value="1"/>
</dbReference>
<keyword evidence="4 12" id="KW-0812">Transmembrane</keyword>
<name>S8AXA4_PENO1</name>
<organism evidence="15 16">
    <name type="scientific">Penicillium oxalicum (strain 114-2 / CGMCC 5302)</name>
    <name type="common">Penicillium decumbens</name>
    <dbReference type="NCBI Taxonomy" id="933388"/>
    <lineage>
        <taxon>Eukaryota</taxon>
        <taxon>Fungi</taxon>
        <taxon>Dikarya</taxon>
        <taxon>Ascomycota</taxon>
        <taxon>Pezizomycotina</taxon>
        <taxon>Eurotiomycetes</taxon>
        <taxon>Eurotiomycetidae</taxon>
        <taxon>Eurotiales</taxon>
        <taxon>Aspergillaceae</taxon>
        <taxon>Penicillium</taxon>
    </lineage>
</organism>
<dbReference type="CDD" id="cd04044">
    <property type="entry name" value="C2A_Tricalbin-like"/>
    <property type="match status" value="1"/>
</dbReference>
<evidence type="ECO:0000256" key="6">
    <source>
        <dbReference type="ARBA" id="ARBA00022824"/>
    </source>
</evidence>
<evidence type="ECO:0000259" key="14">
    <source>
        <dbReference type="PROSITE" id="PS51847"/>
    </source>
</evidence>
<dbReference type="GO" id="GO:0006869">
    <property type="term" value="P:lipid transport"/>
    <property type="evidence" value="ECO:0007669"/>
    <property type="project" value="UniProtKB-KW"/>
</dbReference>
<dbReference type="PROSITE" id="PS50004">
    <property type="entry name" value="C2"/>
    <property type="match status" value="5"/>
</dbReference>
<evidence type="ECO:0000313" key="15">
    <source>
        <dbReference type="EMBL" id="EPS30968.1"/>
    </source>
</evidence>
<dbReference type="GO" id="GO:0008289">
    <property type="term" value="F:lipid binding"/>
    <property type="evidence" value="ECO:0007669"/>
    <property type="project" value="UniProtKB-KW"/>
</dbReference>
<keyword evidence="10 12" id="KW-0472">Membrane</keyword>
<dbReference type="InterPro" id="IPR000008">
    <property type="entry name" value="C2_dom"/>
</dbReference>
<comment type="subcellular location">
    <subcellularLocation>
        <location evidence="1">Endoplasmic reticulum membrane</location>
    </subcellularLocation>
</comment>
<evidence type="ECO:0000256" key="10">
    <source>
        <dbReference type="ARBA" id="ARBA00023136"/>
    </source>
</evidence>
<dbReference type="InterPro" id="IPR056910">
    <property type="entry name" value="TCB1-3_C2"/>
</dbReference>
<dbReference type="STRING" id="933388.S8AXA4"/>
<evidence type="ECO:0000256" key="2">
    <source>
        <dbReference type="ARBA" id="ARBA00022448"/>
    </source>
</evidence>
<keyword evidence="7 12" id="KW-1133">Transmembrane helix</keyword>
<dbReference type="InterPro" id="IPR052455">
    <property type="entry name" value="Tricalbin_domain"/>
</dbReference>
<feature type="domain" description="C2" evidence="13">
    <location>
        <begin position="1384"/>
        <end position="1501"/>
    </location>
</feature>
<feature type="compositionally biased region" description="Polar residues" evidence="11">
    <location>
        <begin position="921"/>
        <end position="933"/>
    </location>
</feature>
<keyword evidence="2" id="KW-0813">Transport</keyword>
<dbReference type="EMBL" id="KB644412">
    <property type="protein sequence ID" value="EPS30968.1"/>
    <property type="molecule type" value="Genomic_DNA"/>
</dbReference>
<dbReference type="PRINTS" id="PR00360">
    <property type="entry name" value="C2DOMAIN"/>
</dbReference>
<keyword evidence="9" id="KW-0446">Lipid-binding</keyword>
<feature type="domain" description="C2" evidence="13">
    <location>
        <begin position="1106"/>
        <end position="1227"/>
    </location>
</feature>
<feature type="domain" description="C2" evidence="13">
    <location>
        <begin position="438"/>
        <end position="557"/>
    </location>
</feature>
<dbReference type="Pfam" id="PF25669">
    <property type="entry name" value="SMP_MUG190-like"/>
    <property type="match status" value="1"/>
</dbReference>
<evidence type="ECO:0000256" key="3">
    <source>
        <dbReference type="ARBA" id="ARBA00022553"/>
    </source>
</evidence>
<dbReference type="SUPFAM" id="SSF49562">
    <property type="entry name" value="C2 domain (Calcium/lipid-binding domain, CaLB)"/>
    <property type="match status" value="5"/>
</dbReference>
<reference evidence="15 16" key="1">
    <citation type="journal article" date="2013" name="PLoS ONE">
        <title>Genomic and secretomic analyses reveal unique features of the lignocellulolytic enzyme system of Penicillium decumbens.</title>
        <authorList>
            <person name="Liu G."/>
            <person name="Zhang L."/>
            <person name="Wei X."/>
            <person name="Zou G."/>
            <person name="Qin Y."/>
            <person name="Ma L."/>
            <person name="Li J."/>
            <person name="Zheng H."/>
            <person name="Wang S."/>
            <person name="Wang C."/>
            <person name="Xun L."/>
            <person name="Zhao G.-P."/>
            <person name="Zhou Z."/>
            <person name="Qu Y."/>
        </authorList>
    </citation>
    <scope>NUCLEOTIDE SEQUENCE [LARGE SCALE GENOMIC DNA]</scope>
    <source>
        <strain evidence="16">114-2 / CGMCC 5302</strain>
    </source>
</reference>
<dbReference type="InterPro" id="IPR035892">
    <property type="entry name" value="C2_domain_sf"/>
</dbReference>
<keyword evidence="5" id="KW-0677">Repeat</keyword>
<dbReference type="Pfam" id="PF00168">
    <property type="entry name" value="C2"/>
    <property type="match status" value="5"/>
</dbReference>
<dbReference type="Proteomes" id="UP000019376">
    <property type="component" value="Unassembled WGS sequence"/>
</dbReference>
<evidence type="ECO:0000256" key="12">
    <source>
        <dbReference type="SAM" id="Phobius"/>
    </source>
</evidence>
<feature type="compositionally biased region" description="Acidic residues" evidence="11">
    <location>
        <begin position="874"/>
        <end position="887"/>
    </location>
</feature>
<feature type="domain" description="C2" evidence="13">
    <location>
        <begin position="708"/>
        <end position="836"/>
    </location>
</feature>
<feature type="compositionally biased region" description="Low complexity" evidence="11">
    <location>
        <begin position="1330"/>
        <end position="1347"/>
    </location>
</feature>
<evidence type="ECO:0000256" key="7">
    <source>
        <dbReference type="ARBA" id="ARBA00022989"/>
    </source>
</evidence>
<protein>
    <recommendedName>
        <fullName evidence="17">C2 domain-containing protein</fullName>
    </recommendedName>
</protein>
<dbReference type="InterPro" id="IPR037765">
    <property type="entry name" value="C2B_Tricalbin"/>
</dbReference>
<feature type="region of interest" description="Disordered" evidence="11">
    <location>
        <begin position="50"/>
        <end position="99"/>
    </location>
</feature>
<dbReference type="InterPro" id="IPR037761">
    <property type="entry name" value="C2A_Tricalbin"/>
</dbReference>
<feature type="domain" description="SMP-LTD" evidence="14">
    <location>
        <begin position="238"/>
        <end position="443"/>
    </location>
</feature>
<feature type="region of interest" description="Disordered" evidence="11">
    <location>
        <begin position="1320"/>
        <end position="1383"/>
    </location>
</feature>
<evidence type="ECO:0000256" key="11">
    <source>
        <dbReference type="SAM" id="MobiDB-lite"/>
    </source>
</evidence>
<dbReference type="OrthoDB" id="1029639at2759"/>
<keyword evidence="16" id="KW-1185">Reference proteome</keyword>
<dbReference type="CDD" id="cd04052">
    <property type="entry name" value="C2B_Tricalbin-like"/>
    <property type="match status" value="1"/>
</dbReference>
<dbReference type="InterPro" id="IPR017147">
    <property type="entry name" value="Tricalbin"/>
</dbReference>
<dbReference type="PANTHER" id="PTHR46980:SF2">
    <property type="entry name" value="TRICALBIN-1-RELATED"/>
    <property type="match status" value="1"/>
</dbReference>
<feature type="transmembrane region" description="Helical" evidence="12">
    <location>
        <begin position="178"/>
        <end position="211"/>
    </location>
</feature>
<dbReference type="GO" id="GO:0061817">
    <property type="term" value="P:endoplasmic reticulum-plasma membrane tethering"/>
    <property type="evidence" value="ECO:0007669"/>
    <property type="project" value="InterPro"/>
</dbReference>
<dbReference type="CDD" id="cd21678">
    <property type="entry name" value="SMP_TCB"/>
    <property type="match status" value="1"/>
</dbReference>
<accession>S8AXA4</accession>
<dbReference type="PhylomeDB" id="S8AXA4"/>
<evidence type="ECO:0000256" key="8">
    <source>
        <dbReference type="ARBA" id="ARBA00023055"/>
    </source>
</evidence>
<evidence type="ECO:0000256" key="1">
    <source>
        <dbReference type="ARBA" id="ARBA00004586"/>
    </source>
</evidence>
<dbReference type="PIRSF" id="PIRSF037232">
    <property type="entry name" value="Tricalbin"/>
    <property type="match status" value="1"/>
</dbReference>
<proteinExistence type="predicted"/>
<evidence type="ECO:0000256" key="5">
    <source>
        <dbReference type="ARBA" id="ARBA00022737"/>
    </source>
</evidence>
<dbReference type="PANTHER" id="PTHR46980">
    <property type="entry name" value="TRICALBIN-1-RELATED"/>
    <property type="match status" value="1"/>
</dbReference>
<dbReference type="eggNOG" id="KOG1012">
    <property type="taxonomic scope" value="Eukaryota"/>
</dbReference>
<dbReference type="GO" id="GO:0071944">
    <property type="term" value="C:cell periphery"/>
    <property type="evidence" value="ECO:0007669"/>
    <property type="project" value="UniProtKB-ARBA"/>
</dbReference>
<evidence type="ECO:0008006" key="17">
    <source>
        <dbReference type="Google" id="ProtNLM"/>
    </source>
</evidence>
<sequence length="1557" mass="170827">MASVAAEKTELKEEGMIEAATQLAQDPESKVNPDKVEEALVEETRGAGGVAYQFDPNASPQAKAAAAESRLPPGLKRDGKPSGMAVVTDKNDGKADYDLPPPRSATAILADEANAASANGGKMDEDMRWARDRTGWAPQFHTEKTEEEQAEGTLLDHQDFLEGRIPDKFFGDWYHNAAIIVFACLSSWVIAALGGGLGWVLLVMAACGTYYRTSIRRVRRNFRDDINREMAKQRLETDTESLEWINSFLVKFWPIYAPVLCDTIISSVDQVLSTSTPAFLDSLRLKTFILGTKPPRLEHVKTYPKTDPDTVIMDWKFSFTPNDTMDLTARQLKNKINPKVVLEVRLGKGMVSKGLDVIVEDMACSGLMRVKVKLQLPFPHIERVDVCFLEKPEIDYICKPLGGDHLGFDINFIPGLETFIKEQIHNNLQPMMYDPNVFPIEIAKMLAGNPVDQAIGVVAVTLHGAHQLKNPDKFSGTPDPYAVVSLNNRTELGRTKTVHDTDSPRWNETIYVIITSFADTLTIVPYDWNEYRKDKELGTAAFPLSKLEEEPSHEGIYLEVMASGRHRGTIQADIRFFPVLEGGQLESGETQPPPEMNTGIARFTVEQAKDLDGSKSFVGKLNPYAVLLLNGKEIHITNKLKRTNNPIFQNASKEFLVTDRKNARLGLIIKDDRDLLTDPIIGRYQIKMNDMMKMMEQGKDWFHLHGVKEGRAKLKLQWKPVALSGVAGGAGYIDPIGVMRFHFKEAKDLRNLEAMGKSDPYARVMLSGIPRARTVTFRNNLNPGWDEVVYVPIRSAREKLVVEVMDEEKMGKDRSLGWVELKAADFVREDENGEFAIDDEKQLTTADLHSDKKSYKGHINYTVSFYPTIPVSNPEDEAEQQEEEEPQGEEKQALEPNGSSAASLSRKSTESRRPGHVKTASVDSKASVTQSNGAAADGATNHESSTSGRASLETNSSHPLTRDSDVASVRSIKSIPKLELAKEDLTKYESGFVVFKFHHGELAHSNVQLEVLIDDYLFPAYTSPKIHSKTLKSTDIGEAFIRELEFSKMTLRLVQKSDQHDSSEEHTVAKLTGNTLTTLQHILYEPKELVLRSNSGQVSKITVSARYIPVRMTLDPRESINNMGKLQVKVNKGVNLPIADSNGKSDPYCRFFIGGDDKRHIYKTEVIKKNLNPVWNESFEAEVKTRIDSKFRVEVWDYDRGVGDDRLGESFIDLEQLEPFQPKEVVITLSNPSKDAKLPSNGQPSTIHLNLLFKPDYVMRLAQGSTTFVGGIGGKVGGTAKTIGGVPLKVGGVVVGGAAHGATSIGGKLFGRFTKDKHSEEDTEVMVTDAEPASEARAPGPASGAPPVDATQTSPALAVEGAGTPPTPSTPQKEHSRNRSTATSVYGDRLSVFGGGSRGDTGTAHITVVSASGFPSSANLRVSVRVQGSKGAKEVHKTKAHKAGNDAVQYDETFKVAKVTAGTQYSIRVVDHATFGSDDVLGEGFFLVADQGSEAGQDKAVIVGSGTVVIRSSFDSPDAAGLRPGTSHSTTGDEEASSPAGRMPRRSFLSKRSVSGA</sequence>
<gene>
    <name evidence="15" type="ORF">PDE_05922</name>
</gene>
<keyword evidence="6" id="KW-0256">Endoplasmic reticulum</keyword>
<evidence type="ECO:0000256" key="4">
    <source>
        <dbReference type="ARBA" id="ARBA00022692"/>
    </source>
</evidence>
<dbReference type="CDD" id="cd04045">
    <property type="entry name" value="C2C_Tricalbin-like"/>
    <property type="match status" value="1"/>
</dbReference>
<dbReference type="Pfam" id="PF24920">
    <property type="entry name" value="C2_TCB1"/>
    <property type="match status" value="1"/>
</dbReference>
<feature type="region of interest" description="Disordered" evidence="11">
    <location>
        <begin position="867"/>
        <end position="968"/>
    </location>
</feature>